<evidence type="ECO:0000256" key="1">
    <source>
        <dbReference type="SAM" id="SignalP"/>
    </source>
</evidence>
<dbReference type="AlphaFoldDB" id="A0AAW0SQ65"/>
<reference evidence="2 3" key="1">
    <citation type="submission" date="2023-03" db="EMBL/GenBank/DDBJ databases">
        <title>High-quality genome of Scylla paramamosain provides insights in environmental adaptation.</title>
        <authorList>
            <person name="Zhang L."/>
        </authorList>
    </citation>
    <scope>NUCLEOTIDE SEQUENCE [LARGE SCALE GENOMIC DNA]</scope>
    <source>
        <strain evidence="2">LZ_2023a</strain>
        <tissue evidence="2">Muscle</tissue>
    </source>
</reference>
<comment type="caution">
    <text evidence="2">The sequence shown here is derived from an EMBL/GenBank/DDBJ whole genome shotgun (WGS) entry which is preliminary data.</text>
</comment>
<feature type="chain" id="PRO_5043609382" description="Secreted protein" evidence="1">
    <location>
        <begin position="17"/>
        <end position="227"/>
    </location>
</feature>
<proteinExistence type="predicted"/>
<feature type="signal peptide" evidence="1">
    <location>
        <begin position="1"/>
        <end position="16"/>
    </location>
</feature>
<sequence length="227" mass="25625">MPSLVFLALLLGMCGGETLCPNKTELDTCLAKLMPHMPRSGLPDNPRQLTTMCRAFKGGMMCVDRYTAKCMRPVERASLELHLQGARSTLAFLCDDPIFKREYLSHAKCIREVRTDWDRCHLQFKHLVGKEHSKSNLTQTQRDHNICCIRAKLLKCVYGTGFLKCGRLEAIFLQKMTATLSYSDVHQEKCRHVILHTCSLAHHAAHPATALITILSLILLSCFKLVT</sequence>
<evidence type="ECO:0000313" key="2">
    <source>
        <dbReference type="EMBL" id="KAK8376862.1"/>
    </source>
</evidence>
<dbReference type="PANTHER" id="PTHR33964">
    <property type="entry name" value="RE45066P-RELATED"/>
    <property type="match status" value="1"/>
</dbReference>
<keyword evidence="3" id="KW-1185">Reference proteome</keyword>
<dbReference type="EMBL" id="JARAKH010000048">
    <property type="protein sequence ID" value="KAK8376862.1"/>
    <property type="molecule type" value="Genomic_DNA"/>
</dbReference>
<evidence type="ECO:0000313" key="3">
    <source>
        <dbReference type="Proteomes" id="UP001487740"/>
    </source>
</evidence>
<dbReference type="PANTHER" id="PTHR33964:SF2">
    <property type="entry name" value="IP09356P"/>
    <property type="match status" value="1"/>
</dbReference>
<accession>A0AAW0SQ65</accession>
<evidence type="ECO:0008006" key="4">
    <source>
        <dbReference type="Google" id="ProtNLM"/>
    </source>
</evidence>
<name>A0AAW0SQ65_SCYPA</name>
<gene>
    <name evidence="2" type="ORF">O3P69_010063</name>
</gene>
<protein>
    <recommendedName>
        <fullName evidence="4">Secreted protein</fullName>
    </recommendedName>
</protein>
<keyword evidence="1" id="KW-0732">Signal</keyword>
<organism evidence="2 3">
    <name type="scientific">Scylla paramamosain</name>
    <name type="common">Mud crab</name>
    <dbReference type="NCBI Taxonomy" id="85552"/>
    <lineage>
        <taxon>Eukaryota</taxon>
        <taxon>Metazoa</taxon>
        <taxon>Ecdysozoa</taxon>
        <taxon>Arthropoda</taxon>
        <taxon>Crustacea</taxon>
        <taxon>Multicrustacea</taxon>
        <taxon>Malacostraca</taxon>
        <taxon>Eumalacostraca</taxon>
        <taxon>Eucarida</taxon>
        <taxon>Decapoda</taxon>
        <taxon>Pleocyemata</taxon>
        <taxon>Brachyura</taxon>
        <taxon>Eubrachyura</taxon>
        <taxon>Portunoidea</taxon>
        <taxon>Portunidae</taxon>
        <taxon>Portuninae</taxon>
        <taxon>Scylla</taxon>
    </lineage>
</organism>
<dbReference type="Proteomes" id="UP001487740">
    <property type="component" value="Unassembled WGS sequence"/>
</dbReference>